<comment type="caution">
    <text evidence="1">The sequence shown here is derived from an EMBL/GenBank/DDBJ whole genome shotgun (WGS) entry which is preliminary data.</text>
</comment>
<evidence type="ECO:0000313" key="2">
    <source>
        <dbReference type="Proteomes" id="UP000298337"/>
    </source>
</evidence>
<keyword evidence="2" id="KW-1185">Reference proteome</keyword>
<dbReference type="EMBL" id="SRLA01000009">
    <property type="protein sequence ID" value="TGE03322.1"/>
    <property type="molecule type" value="Genomic_DNA"/>
</dbReference>
<gene>
    <name evidence="1" type="ORF">EU556_25740</name>
</gene>
<dbReference type="OrthoDB" id="677487at2"/>
<reference evidence="1 2" key="1">
    <citation type="submission" date="2019-04" db="EMBL/GenBank/DDBJ databases">
        <authorList>
            <person name="Feng G."/>
            <person name="Zhang J."/>
            <person name="Zhu H."/>
        </authorList>
    </citation>
    <scope>NUCLEOTIDE SEQUENCE [LARGE SCALE GENOMIC DNA]</scope>
    <source>
        <strain evidence="1 2">92R-1</strain>
    </source>
</reference>
<protein>
    <submittedName>
        <fullName evidence="1">Uncharacterized protein</fullName>
    </submittedName>
</protein>
<evidence type="ECO:0000313" key="1">
    <source>
        <dbReference type="EMBL" id="TGE03322.1"/>
    </source>
</evidence>
<sequence length="278" mass="30530">MSSSIYSIYKRVLVNNYGQLYHPNWDPTTNRELGDYGTLLNGLFTRVGNIRDEGMGITITPSKSQVRAHQTFSSGTGVSYNFDAGGGGQIRAASSAKAKLKVSFTGGQGVSINAYGIQYTQIQNYQSVTNAVLALYNSGKWSKHWVIVTDLYQAQKCLMAISNEGSQEAEIEFEAQHKLPTATATLANANLGLVCKSQRNIGYTLDTLKGKVTLGFGLGAISASFIRRPRFQPFENKGRWGNDGPTTMNFEMRRTPNVHIPDMIETGPPRFVRVQVSV</sequence>
<proteinExistence type="predicted"/>
<dbReference type="AlphaFoldDB" id="A0A4Z0NZE8"/>
<dbReference type="Proteomes" id="UP000298337">
    <property type="component" value="Unassembled WGS sequence"/>
</dbReference>
<name>A0A4Z0NZE8_9BACT</name>
<organism evidence="1 2">
    <name type="scientific">Hymenobacter fodinae</name>
    <dbReference type="NCBI Taxonomy" id="2510796"/>
    <lineage>
        <taxon>Bacteria</taxon>
        <taxon>Pseudomonadati</taxon>
        <taxon>Bacteroidota</taxon>
        <taxon>Cytophagia</taxon>
        <taxon>Cytophagales</taxon>
        <taxon>Hymenobacteraceae</taxon>
        <taxon>Hymenobacter</taxon>
    </lineage>
</organism>
<accession>A0A4Z0NZE8</accession>